<dbReference type="EMBL" id="CP048209">
    <property type="protein sequence ID" value="QHT62159.1"/>
    <property type="molecule type" value="Genomic_DNA"/>
</dbReference>
<proteinExistence type="predicted"/>
<sequence length="310" mass="34350">MSDVHPILPQALQWALKAVDPAAEALQARRLQGGISSLVYELALQADGEKRTVVLRLFNDEEWLGHQPALARHEADVLRLAVRNEGVATPRILAFDETGSESGMPAVLMSRLEGAVELTSPDIGCWLDGMASALAAIHRVEPGEFPWRYYRYCDASQLDASSWSRHAGRWQEAAAIALEPEPFAPQRFIHRDYHPTNILCAEGKVSGIVDWVNGCVGPAGIDVGHCRVNLAQLHGLQAADDFLDAYCRHAGDAYAYDPYWDIVSLIDYAFWEPEVYGGWTDLGVTGLTNAIVRERLDDYLLSLLERAARR</sequence>
<dbReference type="Gene3D" id="3.90.1200.10">
    <property type="match status" value="1"/>
</dbReference>
<dbReference type="RefSeq" id="WP_162358593.1">
    <property type="nucleotide sequence ID" value="NZ_CP048209.1"/>
</dbReference>
<dbReference type="InterPro" id="IPR011009">
    <property type="entry name" value="Kinase-like_dom_sf"/>
</dbReference>
<dbReference type="Gene3D" id="3.30.200.20">
    <property type="entry name" value="Phosphorylase Kinase, domain 1"/>
    <property type="match status" value="1"/>
</dbReference>
<accession>A0A6C0G471</accession>
<evidence type="ECO:0000259" key="1">
    <source>
        <dbReference type="Pfam" id="PF01636"/>
    </source>
</evidence>
<dbReference type="Pfam" id="PF01636">
    <property type="entry name" value="APH"/>
    <property type="match status" value="1"/>
</dbReference>
<dbReference type="SUPFAM" id="SSF56112">
    <property type="entry name" value="Protein kinase-like (PK-like)"/>
    <property type="match status" value="1"/>
</dbReference>
<keyword evidence="3" id="KW-1185">Reference proteome</keyword>
<protein>
    <submittedName>
        <fullName evidence="2">Aminoglycoside phosphotransferase family protein</fullName>
    </submittedName>
</protein>
<dbReference type="GO" id="GO:0016740">
    <property type="term" value="F:transferase activity"/>
    <property type="evidence" value="ECO:0007669"/>
    <property type="project" value="UniProtKB-KW"/>
</dbReference>
<evidence type="ECO:0000313" key="3">
    <source>
        <dbReference type="Proteomes" id="UP000476064"/>
    </source>
</evidence>
<dbReference type="KEGG" id="plyc:GXP70_20695"/>
<evidence type="ECO:0000313" key="2">
    <source>
        <dbReference type="EMBL" id="QHT62159.1"/>
    </source>
</evidence>
<organism evidence="2 3">
    <name type="scientific">Paenibacillus lycopersici</name>
    <dbReference type="NCBI Taxonomy" id="2704462"/>
    <lineage>
        <taxon>Bacteria</taxon>
        <taxon>Bacillati</taxon>
        <taxon>Bacillota</taxon>
        <taxon>Bacilli</taxon>
        <taxon>Bacillales</taxon>
        <taxon>Paenibacillaceae</taxon>
        <taxon>Paenibacillus</taxon>
    </lineage>
</organism>
<reference evidence="2 3" key="1">
    <citation type="submission" date="2020-01" db="EMBL/GenBank/DDBJ databases">
        <title>Paenibacillus sp. nov., isolated from tomato rhizosphere.</title>
        <authorList>
            <person name="Weon H.-Y."/>
            <person name="Lee S.A."/>
        </authorList>
    </citation>
    <scope>NUCLEOTIDE SEQUENCE [LARGE SCALE GENOMIC DNA]</scope>
    <source>
        <strain evidence="2 3">12200R-189</strain>
    </source>
</reference>
<feature type="domain" description="Aminoglycoside phosphotransferase" evidence="1">
    <location>
        <begin position="28"/>
        <end position="252"/>
    </location>
</feature>
<dbReference type="PANTHER" id="PTHR21310">
    <property type="entry name" value="AMINOGLYCOSIDE PHOSPHOTRANSFERASE-RELATED-RELATED"/>
    <property type="match status" value="1"/>
</dbReference>
<dbReference type="InterPro" id="IPR051678">
    <property type="entry name" value="AGP_Transferase"/>
</dbReference>
<name>A0A6C0G471_9BACL</name>
<dbReference type="InterPro" id="IPR002575">
    <property type="entry name" value="Aminoglycoside_PTrfase"/>
</dbReference>
<dbReference type="AlphaFoldDB" id="A0A6C0G471"/>
<keyword evidence="2" id="KW-0808">Transferase</keyword>
<gene>
    <name evidence="2" type="ORF">GXP70_20695</name>
</gene>
<dbReference type="Proteomes" id="UP000476064">
    <property type="component" value="Chromosome"/>
</dbReference>